<dbReference type="GO" id="GO:0006508">
    <property type="term" value="P:proteolysis"/>
    <property type="evidence" value="ECO:0007669"/>
    <property type="project" value="UniProtKB-KW"/>
</dbReference>
<dbReference type="Proteomes" id="UP000034879">
    <property type="component" value="Unassembled WGS sequence"/>
</dbReference>
<dbReference type="InterPro" id="IPR036034">
    <property type="entry name" value="PDZ_sf"/>
</dbReference>
<comment type="cofactor">
    <cofactor evidence="1">
        <name>Zn(2+)</name>
        <dbReference type="ChEBI" id="CHEBI:29105"/>
    </cofactor>
</comment>
<dbReference type="SUPFAM" id="SSF50156">
    <property type="entry name" value="PDZ domain-like"/>
    <property type="match status" value="1"/>
</dbReference>
<feature type="domain" description="PDZ" evidence="12">
    <location>
        <begin position="131"/>
        <end position="165"/>
    </location>
</feature>
<reference evidence="13 14" key="1">
    <citation type="journal article" date="2015" name="Nature">
        <title>rRNA introns, odd ribosomes, and small enigmatic genomes across a large radiation of phyla.</title>
        <authorList>
            <person name="Brown C.T."/>
            <person name="Hug L.A."/>
            <person name="Thomas B.C."/>
            <person name="Sharon I."/>
            <person name="Castelle C.J."/>
            <person name="Singh A."/>
            <person name="Wilkins M.J."/>
            <person name="Williams K.H."/>
            <person name="Banfield J.F."/>
        </authorList>
    </citation>
    <scope>NUCLEOTIDE SEQUENCE [LARGE SCALE GENOMIC DNA]</scope>
</reference>
<evidence type="ECO:0000256" key="8">
    <source>
        <dbReference type="ARBA" id="ARBA00022989"/>
    </source>
</evidence>
<name>A0A0G1VBU6_9BACT</name>
<keyword evidence="4 13" id="KW-0645">Protease</keyword>
<dbReference type="InterPro" id="IPR008915">
    <property type="entry name" value="Peptidase_M50"/>
</dbReference>
<dbReference type="AlphaFoldDB" id="A0A0G1VBU6"/>
<evidence type="ECO:0000256" key="9">
    <source>
        <dbReference type="ARBA" id="ARBA00023049"/>
    </source>
</evidence>
<keyword evidence="6" id="KW-0378">Hydrolase</keyword>
<evidence type="ECO:0000256" key="6">
    <source>
        <dbReference type="ARBA" id="ARBA00022801"/>
    </source>
</evidence>
<proteinExistence type="inferred from homology"/>
<comment type="caution">
    <text evidence="13">The sequence shown here is derived from an EMBL/GenBank/DDBJ whole genome shotgun (WGS) entry which is preliminary data.</text>
</comment>
<keyword evidence="10 11" id="KW-0472">Membrane</keyword>
<sequence length="375" mass="40829">MNILIFIIILLVLVLVHEFGHFFVAKKFGIRVDEFGFGFPPKLWGKKFGETEYTINLLPLGGFVKIFGETPDEENTNGPDRARSFIHKPKWQQAVVLVAGVFMNFLLAWFLFSFGFMSGLPTSVAQSQSAGYTLENVNLVIVSVMADSPAAAAGLQSGDKIIEISLPASSDSNDHIRDPNPDELKNFITTRGSRVSEGYPLGISYIRGQAEESITLVDELYIKTGQPTLGIAMDEIGTAKLGIFRAFGEGLKYTLLLTKATFLGLYNIIKDGLSGNGSMESITGPVGLVGVVGDAYQFGFAYLLSFAALISVNLAIINLLPFPALDGGRLLFLLIEKIKGSPMNIKVVNAANSMGFIILILLMLLVTYHDIIKLF</sequence>
<evidence type="ECO:0000256" key="7">
    <source>
        <dbReference type="ARBA" id="ARBA00022833"/>
    </source>
</evidence>
<dbReference type="PANTHER" id="PTHR42837:SF2">
    <property type="entry name" value="MEMBRANE METALLOPROTEASE ARASP2, CHLOROPLASTIC-RELATED"/>
    <property type="match status" value="1"/>
</dbReference>
<dbReference type="EMBL" id="LCOJ01000008">
    <property type="protein sequence ID" value="KKU75598.1"/>
    <property type="molecule type" value="Genomic_DNA"/>
</dbReference>
<protein>
    <submittedName>
        <fullName evidence="13">RIP metalloprotease RseP</fullName>
    </submittedName>
</protein>
<evidence type="ECO:0000313" key="13">
    <source>
        <dbReference type="EMBL" id="KKU75598.1"/>
    </source>
</evidence>
<feature type="transmembrane region" description="Helical" evidence="11">
    <location>
        <begin position="347"/>
        <end position="368"/>
    </location>
</feature>
<dbReference type="Gene3D" id="2.30.42.10">
    <property type="match status" value="1"/>
</dbReference>
<evidence type="ECO:0000313" key="14">
    <source>
        <dbReference type="Proteomes" id="UP000034879"/>
    </source>
</evidence>
<dbReference type="GO" id="GO:0016020">
    <property type="term" value="C:membrane"/>
    <property type="evidence" value="ECO:0007669"/>
    <property type="project" value="UniProtKB-SubCell"/>
</dbReference>
<dbReference type="InterPro" id="IPR004387">
    <property type="entry name" value="Pept_M50_Zn"/>
</dbReference>
<comment type="similarity">
    <text evidence="3">Belongs to the peptidase M50B family.</text>
</comment>
<evidence type="ECO:0000256" key="1">
    <source>
        <dbReference type="ARBA" id="ARBA00001947"/>
    </source>
</evidence>
<keyword evidence="9 13" id="KW-0482">Metalloprotease</keyword>
<dbReference type="InterPro" id="IPR001478">
    <property type="entry name" value="PDZ"/>
</dbReference>
<dbReference type="PANTHER" id="PTHR42837">
    <property type="entry name" value="REGULATOR OF SIGMA-E PROTEASE RSEP"/>
    <property type="match status" value="1"/>
</dbReference>
<dbReference type="GO" id="GO:0004222">
    <property type="term" value="F:metalloendopeptidase activity"/>
    <property type="evidence" value="ECO:0007669"/>
    <property type="project" value="InterPro"/>
</dbReference>
<feature type="transmembrane region" description="Helical" evidence="11">
    <location>
        <begin position="300"/>
        <end position="320"/>
    </location>
</feature>
<evidence type="ECO:0000256" key="3">
    <source>
        <dbReference type="ARBA" id="ARBA00007931"/>
    </source>
</evidence>
<accession>A0A0G1VBU6</accession>
<keyword evidence="5 11" id="KW-0812">Transmembrane</keyword>
<comment type="subcellular location">
    <subcellularLocation>
        <location evidence="2">Membrane</location>
        <topology evidence="2">Multi-pass membrane protein</topology>
    </subcellularLocation>
</comment>
<feature type="transmembrane region" description="Helical" evidence="11">
    <location>
        <begin position="94"/>
        <end position="117"/>
    </location>
</feature>
<evidence type="ECO:0000259" key="12">
    <source>
        <dbReference type="PROSITE" id="PS50106"/>
    </source>
</evidence>
<keyword evidence="7" id="KW-0862">Zinc</keyword>
<feature type="transmembrane region" description="Helical" evidence="11">
    <location>
        <begin position="6"/>
        <end position="25"/>
    </location>
</feature>
<evidence type="ECO:0000256" key="2">
    <source>
        <dbReference type="ARBA" id="ARBA00004141"/>
    </source>
</evidence>
<dbReference type="CDD" id="cd06163">
    <property type="entry name" value="S2P-M50_PDZ_RseP-like"/>
    <property type="match status" value="1"/>
</dbReference>
<evidence type="ECO:0000256" key="4">
    <source>
        <dbReference type="ARBA" id="ARBA00022670"/>
    </source>
</evidence>
<evidence type="ECO:0000256" key="11">
    <source>
        <dbReference type="SAM" id="Phobius"/>
    </source>
</evidence>
<gene>
    <name evidence="13" type="ORF">UY01_C0008G0009</name>
</gene>
<dbReference type="Pfam" id="PF02163">
    <property type="entry name" value="Peptidase_M50"/>
    <property type="match status" value="1"/>
</dbReference>
<keyword evidence="8 11" id="KW-1133">Transmembrane helix</keyword>
<organism evidence="13 14">
    <name type="scientific">Candidatus Nomurabacteria bacterium GW2011_GWB1_47_6</name>
    <dbReference type="NCBI Taxonomy" id="1618749"/>
    <lineage>
        <taxon>Bacteria</taxon>
        <taxon>Candidatus Nomuraibacteriota</taxon>
    </lineage>
</organism>
<dbReference type="PROSITE" id="PS50106">
    <property type="entry name" value="PDZ"/>
    <property type="match status" value="1"/>
</dbReference>
<evidence type="ECO:0000256" key="10">
    <source>
        <dbReference type="ARBA" id="ARBA00023136"/>
    </source>
</evidence>
<evidence type="ECO:0000256" key="5">
    <source>
        <dbReference type="ARBA" id="ARBA00022692"/>
    </source>
</evidence>